<sequence length="304" mass="35869">MITRSVKPKAPTYKRQRLLLFFLEALDGAVSKMDLQKLLFLYHAEKEAEHYAFVPFRYGCYSFLAADDLDLMDKRGWISVGEKEFSLVEDISRESWARQNEERRAVKRWLYRHPERGEDLVHTTYRRFPFYAIHSEMKERLLSQEELNAVAASLPEVKPEEVIVFTIGYEGIHFEEYLNKLIRNRVSVLCDVRRNPLSRKFGFSSRMLSKVLPKLGIEYVHFPELGIESDKRQELNSMADYERLFAGYREELPTRREGLERLQEVIEQNKRVALTCFEAEPHCCHRHCISDLLEADIGYKVTHL</sequence>
<evidence type="ECO:0000313" key="1">
    <source>
        <dbReference type="EMBL" id="WPJ98131.1"/>
    </source>
</evidence>
<dbReference type="Proteomes" id="UP001324993">
    <property type="component" value="Chromosome"/>
</dbReference>
<dbReference type="RefSeq" id="WP_319834934.1">
    <property type="nucleotide sequence ID" value="NZ_CP138858.1"/>
</dbReference>
<reference evidence="1 2" key="1">
    <citation type="submission" date="2023-11" db="EMBL/GenBank/DDBJ databases">
        <title>Coraliomargarita sp. nov., isolated from marine algae.</title>
        <authorList>
            <person name="Lee J.K."/>
            <person name="Baek J.H."/>
            <person name="Kim J.M."/>
            <person name="Choi D.G."/>
            <person name="Jeon C.O."/>
        </authorList>
    </citation>
    <scope>NUCLEOTIDE SEQUENCE [LARGE SCALE GENOMIC DNA]</scope>
    <source>
        <strain evidence="1 2">J2-16</strain>
    </source>
</reference>
<protein>
    <submittedName>
        <fullName evidence="1">DUF488 family protein</fullName>
    </submittedName>
</protein>
<proteinExistence type="predicted"/>
<name>A0ABZ0RRV9_9BACT</name>
<organism evidence="1 2">
    <name type="scientific">Coraliomargarita algicola</name>
    <dbReference type="NCBI Taxonomy" id="3092156"/>
    <lineage>
        <taxon>Bacteria</taxon>
        <taxon>Pseudomonadati</taxon>
        <taxon>Verrucomicrobiota</taxon>
        <taxon>Opitutia</taxon>
        <taxon>Puniceicoccales</taxon>
        <taxon>Coraliomargaritaceae</taxon>
        <taxon>Coraliomargarita</taxon>
    </lineage>
</organism>
<dbReference type="PANTHER" id="PTHR39337:SF1">
    <property type="entry name" value="BLR5642 PROTEIN"/>
    <property type="match status" value="1"/>
</dbReference>
<gene>
    <name evidence="1" type="ORF">SH580_10510</name>
</gene>
<evidence type="ECO:0000313" key="2">
    <source>
        <dbReference type="Proteomes" id="UP001324993"/>
    </source>
</evidence>
<accession>A0ABZ0RRV9</accession>
<dbReference type="PANTHER" id="PTHR39337">
    <property type="entry name" value="BLR5642 PROTEIN"/>
    <property type="match status" value="1"/>
</dbReference>
<keyword evidence="2" id="KW-1185">Reference proteome</keyword>
<dbReference type="Pfam" id="PF04343">
    <property type="entry name" value="DUF488"/>
    <property type="match status" value="1"/>
</dbReference>
<dbReference type="InterPro" id="IPR007438">
    <property type="entry name" value="DUF488"/>
</dbReference>
<dbReference type="EMBL" id="CP138858">
    <property type="protein sequence ID" value="WPJ98131.1"/>
    <property type="molecule type" value="Genomic_DNA"/>
</dbReference>